<name>A0ABP0PF90_9DINO</name>
<keyword evidence="5" id="KW-1185">Reference proteome</keyword>
<dbReference type="Gene3D" id="1.25.40.20">
    <property type="entry name" value="Ankyrin repeat-containing domain"/>
    <property type="match status" value="1"/>
</dbReference>
<gene>
    <name evidence="4" type="ORF">SCF082_LOCUS36037</name>
</gene>
<protein>
    <submittedName>
        <fullName evidence="4">Ankyrin repeat protein FPV245</fullName>
    </submittedName>
</protein>
<evidence type="ECO:0000313" key="4">
    <source>
        <dbReference type="EMBL" id="CAK9073714.1"/>
    </source>
</evidence>
<proteinExistence type="predicted"/>
<evidence type="ECO:0000256" key="1">
    <source>
        <dbReference type="ARBA" id="ARBA00022737"/>
    </source>
</evidence>
<sequence>MPIERKTHIPSEVKFIPYTSILKLPVPWPRCQEIGHLHEKPVPGDNIVVISQAWSYQLHPDPRGHSVETVCALLKKAAMVLRTGGRMLVFCEYLCMPQPPITNQQKSLSQEEQHVVIKVLEFMPHLTFNADAVIHISTADDSPTPEDNYSVSTEILKNSCVLRQLGDVVQVEELRREGSPLMLYDQVMAINGHVITCMEDLPEEIRTGKPSACSSACQSVFPSFASYWWQPTAMMSRAPYGYRIHVPAEEQGHMFFSNFISMVKVAMMEEASAQEVIFANDPQVKFDILRGGSRLRRATQEGPDALAVELQTFTQELEKKTFLPVSSDMAHMHHVGLHHSAQMPTPLTDHEMVSHLMQIFVEELAIGVSLPLWRAVREGNLEDCQHLLQDQADPNLSDGKGTTALHIAAESRSTQVLRLLLEHGASSTAKDHRGRTPAHCVTLSQDPKTEELIELFMEDSASLQVKNKAGVSVFERFYLWSLSALDGEPFEPLSTRLRNYAGSHFIPGLPELWHVGVQSLGSACPRSLDSVVDQVRRININGTMRTVHVLVPSHTTKEPLLYLGFGRLLPWSLQEPAMKMLAYEQGCDIFCIGCEAVLPNLLEEDTEDPEHEGEAFYNDLFHLIDALPLTYRFYLCDSTYGLALPVLWKLWDRLSGVLAINPSWIFNANTTNDVTEHIFSRAAKLSDIARHRDVKKLSKMLCDFSIAPSLAKAYFSLPQSDQNGVAELMDSAMHRQYESALSTASDSFWKMGVLQPTWTVRKLTQVLKTLPPWQPPRSIYVILACGSHSPVAAVQNAAYNLQELMPGSMQVYLPHCSWLWHIEGTRPVLETNELLGFLREDGTATASLTSMLMRKRRDLESGKTSPTRRQSKVGFQLDEIDSKIPRSCTH</sequence>
<dbReference type="PROSITE" id="PS50297">
    <property type="entry name" value="ANK_REP_REGION"/>
    <property type="match status" value="1"/>
</dbReference>
<evidence type="ECO:0000256" key="3">
    <source>
        <dbReference type="PROSITE-ProRule" id="PRU00023"/>
    </source>
</evidence>
<dbReference type="SMART" id="SM00248">
    <property type="entry name" value="ANK"/>
    <property type="match status" value="3"/>
</dbReference>
<dbReference type="SUPFAM" id="SSF48403">
    <property type="entry name" value="Ankyrin repeat"/>
    <property type="match status" value="1"/>
</dbReference>
<dbReference type="EMBL" id="CAXAMM010035025">
    <property type="protein sequence ID" value="CAK9073714.1"/>
    <property type="molecule type" value="Genomic_DNA"/>
</dbReference>
<dbReference type="Proteomes" id="UP001642464">
    <property type="component" value="Unassembled WGS sequence"/>
</dbReference>
<dbReference type="PANTHER" id="PTHR24171:SF9">
    <property type="entry name" value="ANKYRIN REPEAT DOMAIN-CONTAINING PROTEIN 39"/>
    <property type="match status" value="1"/>
</dbReference>
<dbReference type="InterPro" id="IPR002110">
    <property type="entry name" value="Ankyrin_rpt"/>
</dbReference>
<reference evidence="4 5" key="1">
    <citation type="submission" date="2024-02" db="EMBL/GenBank/DDBJ databases">
        <authorList>
            <person name="Chen Y."/>
            <person name="Shah S."/>
            <person name="Dougan E. K."/>
            <person name="Thang M."/>
            <person name="Chan C."/>
        </authorList>
    </citation>
    <scope>NUCLEOTIDE SEQUENCE [LARGE SCALE GENOMIC DNA]</scope>
</reference>
<keyword evidence="2 3" id="KW-0040">ANK repeat</keyword>
<comment type="caution">
    <text evidence="4">The sequence shown here is derived from an EMBL/GenBank/DDBJ whole genome shotgun (WGS) entry which is preliminary data.</text>
</comment>
<keyword evidence="1" id="KW-0677">Repeat</keyword>
<evidence type="ECO:0000256" key="2">
    <source>
        <dbReference type="ARBA" id="ARBA00023043"/>
    </source>
</evidence>
<organism evidence="4 5">
    <name type="scientific">Durusdinium trenchii</name>
    <dbReference type="NCBI Taxonomy" id="1381693"/>
    <lineage>
        <taxon>Eukaryota</taxon>
        <taxon>Sar</taxon>
        <taxon>Alveolata</taxon>
        <taxon>Dinophyceae</taxon>
        <taxon>Suessiales</taxon>
        <taxon>Symbiodiniaceae</taxon>
        <taxon>Durusdinium</taxon>
    </lineage>
</organism>
<dbReference type="PROSITE" id="PS50088">
    <property type="entry name" value="ANK_REPEAT"/>
    <property type="match status" value="1"/>
</dbReference>
<accession>A0ABP0PF90</accession>
<evidence type="ECO:0000313" key="5">
    <source>
        <dbReference type="Proteomes" id="UP001642464"/>
    </source>
</evidence>
<feature type="repeat" description="ANK" evidence="3">
    <location>
        <begin position="400"/>
        <end position="432"/>
    </location>
</feature>
<dbReference type="PANTHER" id="PTHR24171">
    <property type="entry name" value="ANKYRIN REPEAT DOMAIN-CONTAINING PROTEIN 39-RELATED"/>
    <property type="match status" value="1"/>
</dbReference>
<dbReference type="Pfam" id="PF12796">
    <property type="entry name" value="Ank_2"/>
    <property type="match status" value="1"/>
</dbReference>
<dbReference type="InterPro" id="IPR036770">
    <property type="entry name" value="Ankyrin_rpt-contain_sf"/>
</dbReference>